<proteinExistence type="predicted"/>
<sequence length="86" mass="10387">MDIWVEAVRDLKDIEKAEGTEPFEVETTCRDILRYIRTARIRDIGRFSQRTGLEYEKFMSTFHNKELVQRIVMDDEFWDATIKVRK</sequence>
<reference evidence="1" key="1">
    <citation type="journal article" date="2020" name="Nature">
        <title>Giant virus diversity and host interactions through global metagenomics.</title>
        <authorList>
            <person name="Schulz F."/>
            <person name="Roux S."/>
            <person name="Paez-Espino D."/>
            <person name="Jungbluth S."/>
            <person name="Walsh D.A."/>
            <person name="Denef V.J."/>
            <person name="McMahon K.D."/>
            <person name="Konstantinidis K.T."/>
            <person name="Eloe-Fadrosh E.A."/>
            <person name="Kyrpides N.C."/>
            <person name="Woyke T."/>
        </authorList>
    </citation>
    <scope>NUCLEOTIDE SEQUENCE</scope>
    <source>
        <strain evidence="1">GVMAG-M-3300009068-25</strain>
    </source>
</reference>
<name>A0A6C0ENZ2_9ZZZZ</name>
<dbReference type="AlphaFoldDB" id="A0A6C0ENZ2"/>
<organism evidence="1">
    <name type="scientific">viral metagenome</name>
    <dbReference type="NCBI Taxonomy" id="1070528"/>
    <lineage>
        <taxon>unclassified sequences</taxon>
        <taxon>metagenomes</taxon>
        <taxon>organismal metagenomes</taxon>
    </lineage>
</organism>
<accession>A0A6C0ENZ2</accession>
<evidence type="ECO:0000313" key="1">
    <source>
        <dbReference type="EMBL" id="QHT30070.1"/>
    </source>
</evidence>
<dbReference type="EMBL" id="MN738889">
    <property type="protein sequence ID" value="QHT30070.1"/>
    <property type="molecule type" value="Genomic_DNA"/>
</dbReference>
<protein>
    <submittedName>
        <fullName evidence="1">Uncharacterized protein</fullName>
    </submittedName>
</protein>